<reference evidence="2 3" key="1">
    <citation type="submission" date="2020-04" db="EMBL/GenBank/DDBJ databases">
        <title>Chitinophaga sp. G-6-1-13 sp. nov., isolated from soil.</title>
        <authorList>
            <person name="Dahal R.H."/>
            <person name="Chaudhary D.K."/>
        </authorList>
    </citation>
    <scope>NUCLEOTIDE SEQUENCE [LARGE SCALE GENOMIC DNA]</scope>
    <source>
        <strain evidence="2 3">G-6-1-13</strain>
    </source>
</reference>
<keyword evidence="3" id="KW-1185">Reference proteome</keyword>
<dbReference type="Pfam" id="PF05168">
    <property type="entry name" value="HEPN"/>
    <property type="match status" value="1"/>
</dbReference>
<accession>A0A848GKY1</accession>
<dbReference type="Proteomes" id="UP000583266">
    <property type="component" value="Unassembled WGS sequence"/>
</dbReference>
<dbReference type="SMART" id="SM00748">
    <property type="entry name" value="HEPN"/>
    <property type="match status" value="1"/>
</dbReference>
<dbReference type="InterPro" id="IPR007842">
    <property type="entry name" value="HEPN_dom"/>
</dbReference>
<dbReference type="Gene3D" id="1.20.120.330">
    <property type="entry name" value="Nucleotidyltransferases domain 2"/>
    <property type="match status" value="1"/>
</dbReference>
<dbReference type="SUPFAM" id="SSF81593">
    <property type="entry name" value="Nucleotidyltransferase substrate binding subunit/domain"/>
    <property type="match status" value="1"/>
</dbReference>
<evidence type="ECO:0000259" key="1">
    <source>
        <dbReference type="PROSITE" id="PS50910"/>
    </source>
</evidence>
<organism evidence="2 3">
    <name type="scientific">Chitinophaga fulva</name>
    <dbReference type="NCBI Taxonomy" id="2728842"/>
    <lineage>
        <taxon>Bacteria</taxon>
        <taxon>Pseudomonadati</taxon>
        <taxon>Bacteroidota</taxon>
        <taxon>Chitinophagia</taxon>
        <taxon>Chitinophagales</taxon>
        <taxon>Chitinophagaceae</taxon>
        <taxon>Chitinophaga</taxon>
    </lineage>
</organism>
<dbReference type="AlphaFoldDB" id="A0A848GKY1"/>
<dbReference type="EMBL" id="JABBGC010000001">
    <property type="protein sequence ID" value="NML37360.1"/>
    <property type="molecule type" value="Genomic_DNA"/>
</dbReference>
<evidence type="ECO:0000313" key="2">
    <source>
        <dbReference type="EMBL" id="NML37360.1"/>
    </source>
</evidence>
<comment type="caution">
    <text evidence="2">The sequence shown here is derived from an EMBL/GenBank/DDBJ whole genome shotgun (WGS) entry which is preliminary data.</text>
</comment>
<gene>
    <name evidence="2" type="ORF">HHL17_09135</name>
</gene>
<feature type="domain" description="HEPN" evidence="1">
    <location>
        <begin position="239"/>
        <end position="359"/>
    </location>
</feature>
<dbReference type="RefSeq" id="WP_169224426.1">
    <property type="nucleotide sequence ID" value="NZ_JABBGC010000001.1"/>
</dbReference>
<sequence length="374" mass="43375">MIRRDYPETELYAQNLSNEEIANPYLVIYELFDFDHLPYIRELHWAFFKAAVTGSFNSHLSKKERCTLVLYHEKIGKLLEAAHIINNQYMQRRRLQLEDRSDLQQILNSKEKAPEQKIIDLIVKVAEPVRLFLVSTSLDAGKEVVLHDYLVVLPAESLPYEEIKALIESACAKLGSVIVSFIKEAELIKLLDEGHIFYSIICRSTNLIYEKEASISTIPVIRNAFAVIEKARSHFHDEFRKAESYLGGAKYYMRNRENNLAAHSLHQATEHTLRALLISLTSHYPYGHNLSRMLRYSLRLTTALNEIFPQSTDKEHELLVLLNKAYTHTRYRNDYVISDKDLNILLDRVTLFQSTTLKVLEERLNSFCLLAENS</sequence>
<evidence type="ECO:0000313" key="3">
    <source>
        <dbReference type="Proteomes" id="UP000583266"/>
    </source>
</evidence>
<proteinExistence type="predicted"/>
<protein>
    <submittedName>
        <fullName evidence="2">HEPN domain-containing protein</fullName>
    </submittedName>
</protein>
<dbReference type="PROSITE" id="PS50910">
    <property type="entry name" value="HEPN"/>
    <property type="match status" value="1"/>
</dbReference>
<name>A0A848GKY1_9BACT</name>